<evidence type="ECO:0000256" key="1">
    <source>
        <dbReference type="SAM" id="Phobius"/>
    </source>
</evidence>
<keyword evidence="1" id="KW-0472">Membrane</keyword>
<protein>
    <submittedName>
        <fullName evidence="2">Uncharacterized protein</fullName>
    </submittedName>
</protein>
<evidence type="ECO:0000313" key="3">
    <source>
        <dbReference type="Proteomes" id="UP000228680"/>
    </source>
</evidence>
<keyword evidence="1" id="KW-1133">Transmembrane helix</keyword>
<name>A0A2M9F0Y5_9BACL</name>
<keyword evidence="3" id="KW-1185">Reference proteome</keyword>
<dbReference type="OrthoDB" id="2964362at2"/>
<feature type="transmembrane region" description="Helical" evidence="1">
    <location>
        <begin position="12"/>
        <end position="34"/>
    </location>
</feature>
<evidence type="ECO:0000313" key="2">
    <source>
        <dbReference type="EMBL" id="PJK17117.1"/>
    </source>
</evidence>
<dbReference type="EMBL" id="PCGR01000002">
    <property type="protein sequence ID" value="PJK17117.1"/>
    <property type="molecule type" value="Genomic_DNA"/>
</dbReference>
<sequence>MERVKSESGYTLLITLGLIMMMMLFMFAFTRIAVSQKAQVEKTDTSIVTTALAEMGAEYYKEQIISDINSMIVTTTQEMQAIKNQNLGYTALTAEMQELAAEKNNALSLYYASNYYVEQTTTPAEMKAGYTTLVESPGRGYRLIERSSFDPATETLSLKVVGFTEDEESEPIQVDLKVPSQLMWQGDKTENFTSTFTFQEYATKNFEGTKVESNAVSMPSGNSYNFTSHEFYYFTQGAVFNHQQFGDGASLDGINVLSGGTLTFNKHVEIADSKIIGKTINVDFSSKAQTEISNSRIIANRLNITKSTDSEDVDPITGNINNAQKVDFQGNSSICLIRNPDTTTAETYALNIENLKKVLLFKDTSKLIYKKPDNYWYYYELGVERVVPLPQNSNAIVLDACNFMLEGTETLKVYEAYDPDNMRISDVIYQ</sequence>
<dbReference type="AlphaFoldDB" id="A0A2M9F0Y5"/>
<dbReference type="Proteomes" id="UP000228680">
    <property type="component" value="Unassembled WGS sequence"/>
</dbReference>
<proteinExistence type="predicted"/>
<reference evidence="2 3" key="1">
    <citation type="submission" date="2017-10" db="EMBL/GenBank/DDBJ databases">
        <title>Draft genome of Chryseomicrobium casticus sp. nov.</title>
        <authorList>
            <person name="Chakraborty R."/>
            <person name="Saha T."/>
        </authorList>
    </citation>
    <scope>NUCLEOTIDE SEQUENCE [LARGE SCALE GENOMIC DNA]</scope>
    <source>
        <strain evidence="2 3">ET03</strain>
    </source>
</reference>
<comment type="caution">
    <text evidence="2">The sequence shown here is derived from an EMBL/GenBank/DDBJ whole genome shotgun (WGS) entry which is preliminary data.</text>
</comment>
<keyword evidence="1" id="KW-0812">Transmembrane</keyword>
<gene>
    <name evidence="2" type="ORF">CQS04_08175</name>
</gene>
<accession>A0A2M9F0Y5</accession>
<organism evidence="2 3">
    <name type="scientific">Chryseomicrobium excrementi</name>
    <dbReference type="NCBI Taxonomy" id="2041346"/>
    <lineage>
        <taxon>Bacteria</taxon>
        <taxon>Bacillati</taxon>
        <taxon>Bacillota</taxon>
        <taxon>Bacilli</taxon>
        <taxon>Bacillales</taxon>
        <taxon>Caryophanaceae</taxon>
        <taxon>Chryseomicrobium</taxon>
    </lineage>
</organism>
<dbReference type="RefSeq" id="WP_100353663.1">
    <property type="nucleotide sequence ID" value="NZ_PCGR01000002.1"/>
</dbReference>